<evidence type="ECO:0000313" key="1">
    <source>
        <dbReference type="EMBL" id="EPF74481.1"/>
    </source>
</evidence>
<accession>S3P6I7</accession>
<dbReference type="Proteomes" id="UP000014568">
    <property type="component" value="Unassembled WGS sequence"/>
</dbReference>
<dbReference type="Pfam" id="PF05488">
    <property type="entry name" value="PAAR_motif"/>
    <property type="match status" value="1"/>
</dbReference>
<sequence length="88" mass="8956">MAKPYITIGCPTTGGGTVLTGESRFLVEGLAVACVGDTASCPLHNTVAVIISGDAHLLAFGKPVARINDVLSCGCRVLSKQSLVLGEN</sequence>
<dbReference type="InterPro" id="IPR008727">
    <property type="entry name" value="PAAR_motif"/>
</dbReference>
<evidence type="ECO:0000313" key="2">
    <source>
        <dbReference type="Proteomes" id="UP000014568"/>
    </source>
</evidence>
<dbReference type="STRING" id="632955.GCA_000829675_01005"/>
<protein>
    <recommendedName>
        <fullName evidence="3">PAAR domain-containing protein</fullName>
    </recommendedName>
</protein>
<dbReference type="HOGENOM" id="CLU_148568_2_1_6"/>
<dbReference type="eggNOG" id="COG4104">
    <property type="taxonomic scope" value="Bacteria"/>
</dbReference>
<comment type="caution">
    <text evidence="1">The sequence shown here is derived from an EMBL/GenBank/DDBJ whole genome shotgun (WGS) entry which is preliminary data.</text>
</comment>
<dbReference type="RefSeq" id="WP_016655928.1">
    <property type="nucleotide sequence ID" value="NZ_KE340352.1"/>
</dbReference>
<dbReference type="AlphaFoldDB" id="S3P6I7"/>
<proteinExistence type="predicted"/>
<dbReference type="PATRIC" id="fig|421052.3.peg.1478"/>
<reference evidence="1 2" key="1">
    <citation type="submission" date="2013-06" db="EMBL/GenBank/DDBJ databases">
        <title>The Genome Sequence of Acinetobacter rudis CIP 110305.</title>
        <authorList>
            <consortium name="The Broad Institute Genome Sequencing Platform"/>
            <consortium name="The Broad Institute Genome Sequencing Center for Infectious Disease"/>
            <person name="Cerqueira G."/>
            <person name="Feldgarden M."/>
            <person name="Courvalin P."/>
            <person name="Perichon B."/>
            <person name="Grillot-Courvalin C."/>
            <person name="Clermont D."/>
            <person name="Rocha E."/>
            <person name="Yoon E.-J."/>
            <person name="Nemec A."/>
            <person name="Young S.K."/>
            <person name="Zeng Q."/>
            <person name="Gargeya S."/>
            <person name="Fitzgerald M."/>
            <person name="Abouelleil A."/>
            <person name="Alvarado L."/>
            <person name="Berlin A.M."/>
            <person name="Chapman S.B."/>
            <person name="Dewar J."/>
            <person name="Goldberg J."/>
            <person name="Griggs A."/>
            <person name="Gujja S."/>
            <person name="Hansen M."/>
            <person name="Howarth C."/>
            <person name="Imamovic A."/>
            <person name="Larimer J."/>
            <person name="McCowan C."/>
            <person name="Murphy C."/>
            <person name="Pearson M."/>
            <person name="Priest M."/>
            <person name="Roberts A."/>
            <person name="Saif S."/>
            <person name="Shea T."/>
            <person name="Sykes S."/>
            <person name="Wortman J."/>
            <person name="Nusbaum C."/>
            <person name="Birren B."/>
        </authorList>
    </citation>
    <scope>NUCLEOTIDE SEQUENCE [LARGE SCALE GENOMIC DNA]</scope>
    <source>
        <strain evidence="1 2">CIP 110305</strain>
    </source>
</reference>
<dbReference type="Gene3D" id="2.60.200.60">
    <property type="match status" value="1"/>
</dbReference>
<dbReference type="CDD" id="cd14744">
    <property type="entry name" value="PAAR_CT_2"/>
    <property type="match status" value="1"/>
</dbReference>
<dbReference type="EMBL" id="ATGI01000018">
    <property type="protein sequence ID" value="EPF74481.1"/>
    <property type="molecule type" value="Genomic_DNA"/>
</dbReference>
<evidence type="ECO:0008006" key="3">
    <source>
        <dbReference type="Google" id="ProtNLM"/>
    </source>
</evidence>
<keyword evidence="2" id="KW-1185">Reference proteome</keyword>
<gene>
    <name evidence="1" type="ORF">F945_01520</name>
</gene>
<dbReference type="OrthoDB" id="6860016at2"/>
<organism evidence="1 2">
    <name type="scientific">Acinetobacter rudis CIP 110305</name>
    <dbReference type="NCBI Taxonomy" id="421052"/>
    <lineage>
        <taxon>Bacteria</taxon>
        <taxon>Pseudomonadati</taxon>
        <taxon>Pseudomonadota</taxon>
        <taxon>Gammaproteobacteria</taxon>
        <taxon>Moraxellales</taxon>
        <taxon>Moraxellaceae</taxon>
        <taxon>Acinetobacter</taxon>
    </lineage>
</organism>
<name>S3P6I7_9GAMM</name>